<dbReference type="EMBL" id="FJOF01000008">
    <property type="protein sequence ID" value="CZR44864.1"/>
    <property type="molecule type" value="Genomic_DNA"/>
</dbReference>
<dbReference type="Proteomes" id="UP000183971">
    <property type="component" value="Unassembled WGS sequence"/>
</dbReference>
<evidence type="ECO:0000313" key="2">
    <source>
        <dbReference type="Proteomes" id="UP000183971"/>
    </source>
</evidence>
<comment type="caution">
    <text evidence="1">The sequence shown here is derived from an EMBL/GenBank/DDBJ whole genome shotgun (WGS) entry which is preliminary data.</text>
</comment>
<dbReference type="GeneID" id="42059474"/>
<reference evidence="2" key="1">
    <citation type="journal article" date="2016" name="Genome Biol. Evol.">
        <title>Comparative 'omics' of the Fusarium fujikuroi species complex highlights differences in genetic potential and metabolite synthesis.</title>
        <authorList>
            <person name="Niehaus E.-M."/>
            <person name="Muensterkoetter M."/>
            <person name="Proctor R.H."/>
            <person name="Brown D.W."/>
            <person name="Sharon A."/>
            <person name="Idan Y."/>
            <person name="Oren-Young L."/>
            <person name="Sieber C.M."/>
            <person name="Novak O."/>
            <person name="Pencik A."/>
            <person name="Tarkowska D."/>
            <person name="Hromadova K."/>
            <person name="Freeman S."/>
            <person name="Maymon M."/>
            <person name="Elazar M."/>
            <person name="Youssef S.A."/>
            <person name="El-Shabrawy E.S.M."/>
            <person name="Shalaby A.B.A."/>
            <person name="Houterman P."/>
            <person name="Brock N.L."/>
            <person name="Burkhardt I."/>
            <person name="Tsavkelova E.A."/>
            <person name="Dickschat J.S."/>
            <person name="Galuszka P."/>
            <person name="Gueldener U."/>
            <person name="Tudzynski B."/>
        </authorList>
    </citation>
    <scope>NUCLEOTIDE SEQUENCE [LARGE SCALE GENOMIC DNA]</scope>
    <source>
        <strain evidence="2">ET1</strain>
    </source>
</reference>
<keyword evidence="2" id="KW-1185">Reference proteome</keyword>
<name>A0A1L7VWQ0_FUSPR</name>
<dbReference type="AlphaFoldDB" id="A0A1L7VWQ0"/>
<dbReference type="VEuPathDB" id="FungiDB:FPRO_14616"/>
<gene>
    <name evidence="1" type="ORF">FPRO_14616</name>
</gene>
<dbReference type="RefSeq" id="XP_031085398.1">
    <property type="nucleotide sequence ID" value="XM_031219662.1"/>
</dbReference>
<protein>
    <submittedName>
        <fullName evidence="1">Uncharacterized protein</fullName>
    </submittedName>
</protein>
<sequence length="81" mass="8692">MACGVCGNAVQGTFAFCNNYAKMPDRVLISAPTIRARNVVDRLRTVKTVVKSIPVTSSKLPVSGILQSCGRRLLTGLNAWV</sequence>
<proteinExistence type="predicted"/>
<organism evidence="1 2">
    <name type="scientific">Fusarium proliferatum (strain ET1)</name>
    <name type="common">Orchid endophyte fungus</name>
    <dbReference type="NCBI Taxonomy" id="1227346"/>
    <lineage>
        <taxon>Eukaryota</taxon>
        <taxon>Fungi</taxon>
        <taxon>Dikarya</taxon>
        <taxon>Ascomycota</taxon>
        <taxon>Pezizomycotina</taxon>
        <taxon>Sordariomycetes</taxon>
        <taxon>Hypocreomycetidae</taxon>
        <taxon>Hypocreales</taxon>
        <taxon>Nectriaceae</taxon>
        <taxon>Fusarium</taxon>
        <taxon>Fusarium fujikuroi species complex</taxon>
    </lineage>
</organism>
<evidence type="ECO:0000313" key="1">
    <source>
        <dbReference type="EMBL" id="CZR44864.1"/>
    </source>
</evidence>
<accession>A0A1L7VWQ0</accession>